<keyword evidence="2" id="KW-0812">Transmembrane</keyword>
<name>A0A2K4MMR3_9NEIS</name>
<sequence>MKNGTFSVVSNDNIKMYMSKDAAKNNPDKPAAVSFPIAGGIQVKQYDAANDQTNVTNIVGGVVTGQGVEKGNTTNGVSLGVPGAGTGTKPGTGTNPGTGTGTGSDTGHGGAVSITCKDVNTCGVAQDGTLKDVAASMKDFFANFTTVIQMPQVYTPNKDTFQSKFQSFQQAVTATPFVNATAGFFKVSIGAGACPTYTIPAIQIDGAGSLPPATIDQFCSQPAQNMFHVIYGVWCVMCAFFAFRRAIE</sequence>
<keyword evidence="2" id="KW-0472">Membrane</keyword>
<protein>
    <submittedName>
        <fullName evidence="3">Uncharacterized protein</fullName>
    </submittedName>
</protein>
<keyword evidence="4" id="KW-1185">Reference proteome</keyword>
<feature type="transmembrane region" description="Helical" evidence="2">
    <location>
        <begin position="226"/>
        <end position="243"/>
    </location>
</feature>
<evidence type="ECO:0000313" key="4">
    <source>
        <dbReference type="Proteomes" id="UP000236416"/>
    </source>
</evidence>
<dbReference type="Proteomes" id="UP000236416">
    <property type="component" value="Unassembled WGS sequence"/>
</dbReference>
<dbReference type="EMBL" id="PPTF01000065">
    <property type="protein sequence ID" value="POA98055.1"/>
    <property type="molecule type" value="Genomic_DNA"/>
</dbReference>
<evidence type="ECO:0000256" key="2">
    <source>
        <dbReference type="SAM" id="Phobius"/>
    </source>
</evidence>
<accession>A0A2K4MMR3</accession>
<gene>
    <name evidence="3" type="ORF">C2134_13615</name>
</gene>
<keyword evidence="2" id="KW-1133">Transmembrane helix</keyword>
<evidence type="ECO:0000313" key="3">
    <source>
        <dbReference type="EMBL" id="POA98055.1"/>
    </source>
</evidence>
<reference evidence="3 4" key="1">
    <citation type="submission" date="2018-01" db="EMBL/GenBank/DDBJ databases">
        <title>Genomic Sequence of Chromobacterium MWU13-2610 from wild cranberry bogs within the Cape Cod National Seashore.</title>
        <authorList>
            <person name="O'Hara-Hanley K."/>
            <person name="Soby S."/>
            <person name="Harrison A."/>
        </authorList>
    </citation>
    <scope>NUCLEOTIDE SEQUENCE [LARGE SCALE GENOMIC DNA]</scope>
    <source>
        <strain evidence="3 4">MWU13-2610</strain>
    </source>
</reference>
<feature type="compositionally biased region" description="Gly residues" evidence="1">
    <location>
        <begin position="82"/>
        <end position="106"/>
    </location>
</feature>
<evidence type="ECO:0000256" key="1">
    <source>
        <dbReference type="SAM" id="MobiDB-lite"/>
    </source>
</evidence>
<organism evidence="3 4">
    <name type="scientific">Chromobacterium sinusclupearum</name>
    <dbReference type="NCBI Taxonomy" id="2077146"/>
    <lineage>
        <taxon>Bacteria</taxon>
        <taxon>Pseudomonadati</taxon>
        <taxon>Pseudomonadota</taxon>
        <taxon>Betaproteobacteria</taxon>
        <taxon>Neisseriales</taxon>
        <taxon>Chromobacteriaceae</taxon>
        <taxon>Chromobacterium</taxon>
    </lineage>
</organism>
<comment type="caution">
    <text evidence="3">The sequence shown here is derived from an EMBL/GenBank/DDBJ whole genome shotgun (WGS) entry which is preliminary data.</text>
</comment>
<feature type="region of interest" description="Disordered" evidence="1">
    <location>
        <begin position="73"/>
        <end position="106"/>
    </location>
</feature>
<dbReference type="AlphaFoldDB" id="A0A2K4MMR3"/>
<proteinExistence type="predicted"/>